<protein>
    <submittedName>
        <fullName evidence="8">Chloride channel protein</fullName>
    </submittedName>
</protein>
<gene>
    <name evidence="8" type="ORF">RFI_19576</name>
</gene>
<evidence type="ECO:0000256" key="5">
    <source>
        <dbReference type="ARBA" id="ARBA00023214"/>
    </source>
</evidence>
<dbReference type="Gene3D" id="1.10.3080.10">
    <property type="entry name" value="Clc chloride channel"/>
    <property type="match status" value="1"/>
</dbReference>
<sequence length="316" mass="36374">MIVVMVSKWIGDRFNSPLYDSHVALKDMPYLEAKLPSWVPTYVTAHDIMNPRVMTLPAICSLRVLLHVINDPTHEHSAFAVLEGPGVNPKELSKSNNKYTQRSGTFAGMVLRWHILILLNNKHYGTPEKLLKFTQKNILTQAQMTDRTWKHVTFFLLFVLIADINKMHVTLEELNVRDDELDTLFIDLSPYIYLSPITVSPHTPINIVYSIFRGLGMRHLICLDENEKIAGVITCHELIDSNLEEVVNRVHKLFDSSSDPNEMFEQRLRFLKNYDTFLLSSGNKWLSFIHLKSQRKSINDRHAGLLFSLSDAEDTE</sequence>
<evidence type="ECO:0000256" key="2">
    <source>
        <dbReference type="ARBA" id="ARBA00022737"/>
    </source>
</evidence>
<keyword evidence="3" id="KW-0406">Ion transport</keyword>
<dbReference type="EMBL" id="ASPP01016089">
    <property type="protein sequence ID" value="ETO17739.1"/>
    <property type="molecule type" value="Genomic_DNA"/>
</dbReference>
<evidence type="ECO:0000259" key="7">
    <source>
        <dbReference type="PROSITE" id="PS51371"/>
    </source>
</evidence>
<accession>X6MV61</accession>
<reference evidence="8 9" key="1">
    <citation type="journal article" date="2013" name="Curr. Biol.">
        <title>The Genome of the Foraminiferan Reticulomyxa filosa.</title>
        <authorList>
            <person name="Glockner G."/>
            <person name="Hulsmann N."/>
            <person name="Schleicher M."/>
            <person name="Noegel A.A."/>
            <person name="Eichinger L."/>
            <person name="Gallinger C."/>
            <person name="Pawlowski J."/>
            <person name="Sierra R."/>
            <person name="Euteneuer U."/>
            <person name="Pillet L."/>
            <person name="Moustafa A."/>
            <person name="Platzer M."/>
            <person name="Groth M."/>
            <person name="Szafranski K."/>
            <person name="Schliwa M."/>
        </authorList>
    </citation>
    <scope>NUCLEOTIDE SEQUENCE [LARGE SCALE GENOMIC DNA]</scope>
</reference>
<dbReference type="PROSITE" id="PS51371">
    <property type="entry name" value="CBS"/>
    <property type="match status" value="1"/>
</dbReference>
<evidence type="ECO:0000256" key="6">
    <source>
        <dbReference type="PROSITE-ProRule" id="PRU00703"/>
    </source>
</evidence>
<evidence type="ECO:0000256" key="4">
    <source>
        <dbReference type="ARBA" id="ARBA00023122"/>
    </source>
</evidence>
<evidence type="ECO:0000256" key="3">
    <source>
        <dbReference type="ARBA" id="ARBA00023065"/>
    </source>
</evidence>
<dbReference type="Gene3D" id="3.10.580.10">
    <property type="entry name" value="CBS-domain"/>
    <property type="match status" value="1"/>
</dbReference>
<dbReference type="SUPFAM" id="SSF54631">
    <property type="entry name" value="CBS-domain pair"/>
    <property type="match status" value="1"/>
</dbReference>
<evidence type="ECO:0000313" key="9">
    <source>
        <dbReference type="Proteomes" id="UP000023152"/>
    </source>
</evidence>
<feature type="domain" description="CBS" evidence="7">
    <location>
        <begin position="188"/>
        <end position="250"/>
    </location>
</feature>
<dbReference type="PANTHER" id="PTHR11689">
    <property type="entry name" value="CHLORIDE CHANNEL PROTEIN CLC FAMILY MEMBER"/>
    <property type="match status" value="1"/>
</dbReference>
<comment type="caution">
    <text evidence="8">The sequence shown here is derived from an EMBL/GenBank/DDBJ whole genome shotgun (WGS) entry which is preliminary data.</text>
</comment>
<dbReference type="InterPro" id="IPR051280">
    <property type="entry name" value="Cl-channel/antiporter"/>
</dbReference>
<dbReference type="Pfam" id="PF00571">
    <property type="entry name" value="CBS"/>
    <property type="match status" value="1"/>
</dbReference>
<name>X6MV61_RETFI</name>
<keyword evidence="4 6" id="KW-0129">CBS domain</keyword>
<keyword evidence="1" id="KW-0813">Transport</keyword>
<dbReference type="InterPro" id="IPR000644">
    <property type="entry name" value="CBS_dom"/>
</dbReference>
<keyword evidence="5" id="KW-0868">Chloride</keyword>
<dbReference type="OrthoDB" id="428525at2759"/>
<organism evidence="8 9">
    <name type="scientific">Reticulomyxa filosa</name>
    <dbReference type="NCBI Taxonomy" id="46433"/>
    <lineage>
        <taxon>Eukaryota</taxon>
        <taxon>Sar</taxon>
        <taxon>Rhizaria</taxon>
        <taxon>Retaria</taxon>
        <taxon>Foraminifera</taxon>
        <taxon>Monothalamids</taxon>
        <taxon>Reticulomyxidae</taxon>
        <taxon>Reticulomyxa</taxon>
    </lineage>
</organism>
<dbReference type="PANTHER" id="PTHR11689:SF136">
    <property type="entry name" value="H(+)_CL(-) EXCHANGE TRANSPORTER 7"/>
    <property type="match status" value="1"/>
</dbReference>
<evidence type="ECO:0000256" key="1">
    <source>
        <dbReference type="ARBA" id="ARBA00022448"/>
    </source>
</evidence>
<dbReference type="InterPro" id="IPR046342">
    <property type="entry name" value="CBS_dom_sf"/>
</dbReference>
<dbReference type="GO" id="GO:0015108">
    <property type="term" value="F:chloride transmembrane transporter activity"/>
    <property type="evidence" value="ECO:0007669"/>
    <property type="project" value="TreeGrafter"/>
</dbReference>
<dbReference type="AlphaFoldDB" id="X6MV61"/>
<keyword evidence="9" id="KW-1185">Reference proteome</keyword>
<keyword evidence="2" id="KW-0677">Repeat</keyword>
<proteinExistence type="predicted"/>
<evidence type="ECO:0000313" key="8">
    <source>
        <dbReference type="EMBL" id="ETO17739.1"/>
    </source>
</evidence>
<dbReference type="Proteomes" id="UP000023152">
    <property type="component" value="Unassembled WGS sequence"/>
</dbReference>